<dbReference type="STRING" id="1384049.CD29_12705"/>
<keyword evidence="8" id="KW-1185">Reference proteome</keyword>
<keyword evidence="1" id="KW-1003">Cell membrane</keyword>
<dbReference type="PANTHER" id="PTHR43649:SF33">
    <property type="entry name" value="POLYGALACTURONAN_RHAMNOGALACTURONAN-BINDING PROTEIN YTCQ"/>
    <property type="match status" value="1"/>
</dbReference>
<gene>
    <name evidence="7" type="ORF">CD29_12705</name>
</gene>
<dbReference type="Pfam" id="PF01547">
    <property type="entry name" value="SBP_bac_1"/>
    <property type="match status" value="1"/>
</dbReference>
<proteinExistence type="predicted"/>
<evidence type="ECO:0000256" key="4">
    <source>
        <dbReference type="ARBA" id="ARBA00023139"/>
    </source>
</evidence>
<dbReference type="SUPFAM" id="SSF53850">
    <property type="entry name" value="Periplasmic binding protein-like II"/>
    <property type="match status" value="1"/>
</dbReference>
<dbReference type="PROSITE" id="PS51257">
    <property type="entry name" value="PROKAR_LIPOPROTEIN"/>
    <property type="match status" value="1"/>
</dbReference>
<dbReference type="InterPro" id="IPR006059">
    <property type="entry name" value="SBP"/>
</dbReference>
<dbReference type="InterPro" id="IPR050490">
    <property type="entry name" value="Bact_solute-bd_prot1"/>
</dbReference>
<keyword evidence="4" id="KW-0564">Palmitate</keyword>
<dbReference type="eggNOG" id="COG1653">
    <property type="taxonomic scope" value="Bacteria"/>
</dbReference>
<dbReference type="OrthoDB" id="2495637at2"/>
<evidence type="ECO:0000313" key="8">
    <source>
        <dbReference type="Proteomes" id="UP000030416"/>
    </source>
</evidence>
<keyword evidence="2 6" id="KW-0732">Signal</keyword>
<evidence type="ECO:0000256" key="6">
    <source>
        <dbReference type="SAM" id="SignalP"/>
    </source>
</evidence>
<dbReference type="EMBL" id="JPVN01000014">
    <property type="protein sequence ID" value="KGR78012.1"/>
    <property type="molecule type" value="Genomic_DNA"/>
</dbReference>
<keyword evidence="3" id="KW-0472">Membrane</keyword>
<keyword evidence="5" id="KW-0449">Lipoprotein</keyword>
<reference evidence="7 8" key="1">
    <citation type="submission" date="2014-02" db="EMBL/GenBank/DDBJ databases">
        <title>Draft genome sequence of Lysinibacillus manganicus DSM 26584T.</title>
        <authorList>
            <person name="Zhang F."/>
            <person name="Wang G."/>
            <person name="Zhang L."/>
        </authorList>
    </citation>
    <scope>NUCLEOTIDE SEQUENCE [LARGE SCALE GENOMIC DNA]</scope>
    <source>
        <strain evidence="7 8">DSM 26584</strain>
    </source>
</reference>
<sequence length="566" mass="63233">MNASFKRFLTTVLLVLTAIVAVGCSNKNSEIITEKPEGAPDTWIADRTITGLVFQSANDAGIDMNEEVLAYIKERTGITLELQTVTNDNSTEALAAGLAAGDLADFVAFYLNNSGRPEMSLLLKAANEGMFHDLTPLMQNTKVYSKYLEEDYLPADTRDNIMFREEWNGASYLVHMAINRNGGDVGRPTVGGLYIKKDIVDALGIDPNEVNTSEELVELAQQMKSGNFVDDNGRPITVIGPTAWGGSDRDWLYNDLVWTGVSGEKFMKDENGKILHEAQTNYGIERVKFVQQLISQGLMTPEYYTMEETRAKEGIVNGSFGIVSDMHNYMPENNDMTYIPLGPISRVDGTNDMVVSYKSGYAGWAIPSTTEYPEHIMQFADWLASEEGKMLYFYGLEGRDYDLDEHGNPVVKQEVLDLKESNPEEAKKLGFRGVGAYWGEHLAYTDMDNLGDFGERSYGESVTGEKASAATEILDLYQYEEKFANARIIDGMTVQSFLYEFEGNDGGLSTALSRYNDDVLRAYYAKSIEEAQVILDESRKNLEKNRLQEFLDFVEQKESDGATIKF</sequence>
<dbReference type="Gene3D" id="3.40.190.10">
    <property type="entry name" value="Periplasmic binding protein-like II"/>
    <property type="match status" value="2"/>
</dbReference>
<organism evidence="7 8">
    <name type="scientific">Ureibacillus manganicus DSM 26584</name>
    <dbReference type="NCBI Taxonomy" id="1384049"/>
    <lineage>
        <taxon>Bacteria</taxon>
        <taxon>Bacillati</taxon>
        <taxon>Bacillota</taxon>
        <taxon>Bacilli</taxon>
        <taxon>Bacillales</taxon>
        <taxon>Caryophanaceae</taxon>
        <taxon>Ureibacillus</taxon>
    </lineage>
</organism>
<name>A0A0A3IT60_9BACL</name>
<evidence type="ECO:0000256" key="1">
    <source>
        <dbReference type="ARBA" id="ARBA00022475"/>
    </source>
</evidence>
<feature type="signal peptide" evidence="6">
    <location>
        <begin position="1"/>
        <end position="23"/>
    </location>
</feature>
<dbReference type="PANTHER" id="PTHR43649">
    <property type="entry name" value="ARABINOSE-BINDING PROTEIN-RELATED"/>
    <property type="match status" value="1"/>
</dbReference>
<evidence type="ECO:0000256" key="3">
    <source>
        <dbReference type="ARBA" id="ARBA00023136"/>
    </source>
</evidence>
<evidence type="ECO:0000256" key="2">
    <source>
        <dbReference type="ARBA" id="ARBA00022729"/>
    </source>
</evidence>
<dbReference type="RefSeq" id="WP_036187193.1">
    <property type="nucleotide sequence ID" value="NZ_AVDA01000014.1"/>
</dbReference>
<evidence type="ECO:0000313" key="7">
    <source>
        <dbReference type="EMBL" id="KGR78012.1"/>
    </source>
</evidence>
<dbReference type="AlphaFoldDB" id="A0A0A3IT60"/>
<protein>
    <submittedName>
        <fullName evidence="7">ABC transporter</fullName>
    </submittedName>
</protein>
<comment type="caution">
    <text evidence="7">The sequence shown here is derived from an EMBL/GenBank/DDBJ whole genome shotgun (WGS) entry which is preliminary data.</text>
</comment>
<evidence type="ECO:0000256" key="5">
    <source>
        <dbReference type="ARBA" id="ARBA00023288"/>
    </source>
</evidence>
<feature type="chain" id="PRO_5002014809" evidence="6">
    <location>
        <begin position="24"/>
        <end position="566"/>
    </location>
</feature>
<dbReference type="Proteomes" id="UP000030416">
    <property type="component" value="Unassembled WGS sequence"/>
</dbReference>
<accession>A0A0A3IT60</accession>